<dbReference type="AlphaFoldDB" id="A0A914CDL0"/>
<reference evidence="2" key="1">
    <citation type="submission" date="2022-11" db="UniProtKB">
        <authorList>
            <consortium name="WormBaseParasite"/>
        </authorList>
    </citation>
    <scope>IDENTIFICATION</scope>
</reference>
<sequence>MCGMYIPEYFTRYPIKIGSTEVQQSLSILLHIRMIIGGFIAFLLDNLVPGATLKQRGFHTSPNINDDKIHITFHNDSYDYPPFINRVLLKIPLISKLPFMPSKQRLKSSLKYLKDKVQPDYGAYKV</sequence>
<organism evidence="1 2">
    <name type="scientific">Acrobeloides nanus</name>
    <dbReference type="NCBI Taxonomy" id="290746"/>
    <lineage>
        <taxon>Eukaryota</taxon>
        <taxon>Metazoa</taxon>
        <taxon>Ecdysozoa</taxon>
        <taxon>Nematoda</taxon>
        <taxon>Chromadorea</taxon>
        <taxon>Rhabditida</taxon>
        <taxon>Tylenchina</taxon>
        <taxon>Cephalobomorpha</taxon>
        <taxon>Cephaloboidea</taxon>
        <taxon>Cephalobidae</taxon>
        <taxon>Acrobeloides</taxon>
    </lineage>
</organism>
<evidence type="ECO:0000313" key="1">
    <source>
        <dbReference type="Proteomes" id="UP000887540"/>
    </source>
</evidence>
<dbReference type="Proteomes" id="UP000887540">
    <property type="component" value="Unplaced"/>
</dbReference>
<proteinExistence type="predicted"/>
<name>A0A914CDL0_9BILA</name>
<keyword evidence="1" id="KW-1185">Reference proteome</keyword>
<dbReference type="WBParaSite" id="ACRNAN_Path_942.g3621.t1">
    <property type="protein sequence ID" value="ACRNAN_Path_942.g3621.t1"/>
    <property type="gene ID" value="ACRNAN_Path_942.g3621"/>
</dbReference>
<accession>A0A914CDL0</accession>
<protein>
    <submittedName>
        <fullName evidence="2">Uncharacterized protein</fullName>
    </submittedName>
</protein>
<evidence type="ECO:0000313" key="2">
    <source>
        <dbReference type="WBParaSite" id="ACRNAN_Path_942.g3621.t1"/>
    </source>
</evidence>